<proteinExistence type="inferred from homology"/>
<feature type="transmembrane region" description="Helical" evidence="6">
    <location>
        <begin position="177"/>
        <end position="197"/>
    </location>
</feature>
<dbReference type="InterPro" id="IPR012506">
    <property type="entry name" value="TMEM86B-like"/>
</dbReference>
<accession>A0A9P6C2J9</accession>
<evidence type="ECO:0000313" key="8">
    <source>
        <dbReference type="Proteomes" id="UP000807342"/>
    </source>
</evidence>
<comment type="caution">
    <text evidence="7">The sequence shown here is derived from an EMBL/GenBank/DDBJ whole genome shotgun (WGS) entry which is preliminary data.</text>
</comment>
<dbReference type="Proteomes" id="UP000807342">
    <property type="component" value="Unassembled WGS sequence"/>
</dbReference>
<organism evidence="7 8">
    <name type="scientific">Macrolepiota fuliginosa MF-IS2</name>
    <dbReference type="NCBI Taxonomy" id="1400762"/>
    <lineage>
        <taxon>Eukaryota</taxon>
        <taxon>Fungi</taxon>
        <taxon>Dikarya</taxon>
        <taxon>Basidiomycota</taxon>
        <taxon>Agaricomycotina</taxon>
        <taxon>Agaricomycetes</taxon>
        <taxon>Agaricomycetidae</taxon>
        <taxon>Agaricales</taxon>
        <taxon>Agaricineae</taxon>
        <taxon>Agaricaceae</taxon>
        <taxon>Macrolepiota</taxon>
    </lineage>
</organism>
<feature type="transmembrane region" description="Helical" evidence="6">
    <location>
        <begin position="133"/>
        <end position="157"/>
    </location>
</feature>
<dbReference type="EMBL" id="MU151230">
    <property type="protein sequence ID" value="KAF9446755.1"/>
    <property type="molecule type" value="Genomic_DNA"/>
</dbReference>
<evidence type="ECO:0000256" key="1">
    <source>
        <dbReference type="ARBA" id="ARBA00004141"/>
    </source>
</evidence>
<feature type="transmembrane region" description="Helical" evidence="6">
    <location>
        <begin position="242"/>
        <end position="261"/>
    </location>
</feature>
<evidence type="ECO:0000256" key="6">
    <source>
        <dbReference type="SAM" id="Phobius"/>
    </source>
</evidence>
<dbReference type="PANTHER" id="PTHR31885">
    <property type="entry name" value="GH04784P"/>
    <property type="match status" value="1"/>
</dbReference>
<evidence type="ECO:0000256" key="2">
    <source>
        <dbReference type="ARBA" id="ARBA00007375"/>
    </source>
</evidence>
<evidence type="ECO:0000256" key="5">
    <source>
        <dbReference type="ARBA" id="ARBA00023136"/>
    </source>
</evidence>
<comment type="subcellular location">
    <subcellularLocation>
        <location evidence="1">Membrane</location>
        <topology evidence="1">Multi-pass membrane protein</topology>
    </subcellularLocation>
</comment>
<gene>
    <name evidence="7" type="ORF">P691DRAFT_803524</name>
</gene>
<dbReference type="AlphaFoldDB" id="A0A9P6C2J9"/>
<keyword evidence="8" id="KW-1185">Reference proteome</keyword>
<dbReference type="OrthoDB" id="2133758at2759"/>
<dbReference type="Pfam" id="PF07947">
    <property type="entry name" value="YhhN"/>
    <property type="match status" value="1"/>
</dbReference>
<evidence type="ECO:0000256" key="4">
    <source>
        <dbReference type="ARBA" id="ARBA00022989"/>
    </source>
</evidence>
<dbReference type="PANTHER" id="PTHR31885:SF6">
    <property type="entry name" value="GH04784P"/>
    <property type="match status" value="1"/>
</dbReference>
<protein>
    <recommendedName>
        <fullName evidence="9">YhhN-like protein</fullName>
    </recommendedName>
</protein>
<feature type="transmembrane region" description="Helical" evidence="6">
    <location>
        <begin position="12"/>
        <end position="31"/>
    </location>
</feature>
<evidence type="ECO:0000313" key="7">
    <source>
        <dbReference type="EMBL" id="KAF9446755.1"/>
    </source>
</evidence>
<dbReference type="GO" id="GO:0016787">
    <property type="term" value="F:hydrolase activity"/>
    <property type="evidence" value="ECO:0007669"/>
    <property type="project" value="TreeGrafter"/>
</dbReference>
<evidence type="ECO:0000256" key="3">
    <source>
        <dbReference type="ARBA" id="ARBA00022692"/>
    </source>
</evidence>
<name>A0A9P6C2J9_9AGAR</name>
<feature type="transmembrane region" description="Helical" evidence="6">
    <location>
        <begin position="43"/>
        <end position="61"/>
    </location>
</feature>
<feature type="transmembrane region" description="Helical" evidence="6">
    <location>
        <begin position="218"/>
        <end position="236"/>
    </location>
</feature>
<comment type="similarity">
    <text evidence="2">Belongs to the TMEM86 family.</text>
</comment>
<feature type="transmembrane region" description="Helical" evidence="6">
    <location>
        <begin position="84"/>
        <end position="112"/>
    </location>
</feature>
<evidence type="ECO:0008006" key="9">
    <source>
        <dbReference type="Google" id="ProtNLM"/>
    </source>
</evidence>
<sequence length="298" mass="32710">MNSLQSWISTNIRLPAPPYAFLLSTSLGLLITSEATNFYPGSVLFKVCASLSFVSAGLRLLEDDWHNPLGSFISYLGTSHTTHYSLAIVLGLGFSLMGDIFLIPTAATYYNTAKSPEKKDREESSSQHEAATVRFKLGIFFFALAHVAYIFAFLSSATSRGPLSFLETILDPARFRHTHFILSFTFGLLLAHHLGLLRKPELGSLNSIMLVPDGLLPLVRTYIGIIVTMVSVASATDNGWQKIVGAWMFMVSDLFVAMDVFGTKKDAHRGGLGRQGWKSRSVGLAVYFWAQMILAGTV</sequence>
<keyword evidence="4 6" id="KW-1133">Transmembrane helix</keyword>
<reference evidence="7" key="1">
    <citation type="submission" date="2020-11" db="EMBL/GenBank/DDBJ databases">
        <authorList>
            <consortium name="DOE Joint Genome Institute"/>
            <person name="Ahrendt S."/>
            <person name="Riley R."/>
            <person name="Andreopoulos W."/>
            <person name="Labutti K."/>
            <person name="Pangilinan J."/>
            <person name="Ruiz-Duenas F.J."/>
            <person name="Barrasa J.M."/>
            <person name="Sanchez-Garcia M."/>
            <person name="Camarero S."/>
            <person name="Miyauchi S."/>
            <person name="Serrano A."/>
            <person name="Linde D."/>
            <person name="Babiker R."/>
            <person name="Drula E."/>
            <person name="Ayuso-Fernandez I."/>
            <person name="Pacheco R."/>
            <person name="Padilla G."/>
            <person name="Ferreira P."/>
            <person name="Barriuso J."/>
            <person name="Kellner H."/>
            <person name="Castanera R."/>
            <person name="Alfaro M."/>
            <person name="Ramirez L."/>
            <person name="Pisabarro A.G."/>
            <person name="Kuo A."/>
            <person name="Tritt A."/>
            <person name="Lipzen A."/>
            <person name="He G."/>
            <person name="Yan M."/>
            <person name="Ng V."/>
            <person name="Cullen D."/>
            <person name="Martin F."/>
            <person name="Rosso M.-N."/>
            <person name="Henrissat B."/>
            <person name="Hibbett D."/>
            <person name="Martinez A.T."/>
            <person name="Grigoriev I.V."/>
        </authorList>
    </citation>
    <scope>NUCLEOTIDE SEQUENCE</scope>
    <source>
        <strain evidence="7">MF-IS2</strain>
    </source>
</reference>
<dbReference type="GO" id="GO:0016020">
    <property type="term" value="C:membrane"/>
    <property type="evidence" value="ECO:0007669"/>
    <property type="project" value="UniProtKB-SubCell"/>
</dbReference>
<keyword evidence="5 6" id="KW-0472">Membrane</keyword>
<keyword evidence="3 6" id="KW-0812">Transmembrane</keyword>